<dbReference type="AlphaFoldDB" id="E9I9K1"/>
<feature type="non-terminal residue" evidence="2">
    <location>
        <position position="1"/>
    </location>
</feature>
<name>E9I9K1_SOLIN</name>
<gene>
    <name evidence="2" type="ORF">SINV_04646</name>
</gene>
<proteinExistence type="predicted"/>
<protein>
    <submittedName>
        <fullName evidence="2">Uncharacterized protein</fullName>
    </submittedName>
</protein>
<accession>E9I9K1</accession>
<feature type="non-terminal residue" evidence="2">
    <location>
        <position position="120"/>
    </location>
</feature>
<evidence type="ECO:0000313" key="2">
    <source>
        <dbReference type="EMBL" id="EFZ22753.1"/>
    </source>
</evidence>
<reference evidence="2" key="1">
    <citation type="journal article" date="2011" name="Proc. Natl. Acad. Sci. U.S.A.">
        <title>The genome of the fire ant Solenopsis invicta.</title>
        <authorList>
            <person name="Wurm Y."/>
            <person name="Wang J."/>
            <person name="Riba-Grognuz O."/>
            <person name="Corona M."/>
            <person name="Nygaard S."/>
            <person name="Hunt B.G."/>
            <person name="Ingram K.K."/>
            <person name="Falquet L."/>
            <person name="Nipitwattanaphon M."/>
            <person name="Gotzek D."/>
            <person name="Dijkstra M.B."/>
            <person name="Oettler J."/>
            <person name="Comtesse F."/>
            <person name="Shih C.J."/>
            <person name="Wu W.J."/>
            <person name="Yang C.C."/>
            <person name="Thomas J."/>
            <person name="Beaudoing E."/>
            <person name="Pradervand S."/>
            <person name="Flegel V."/>
            <person name="Cook E.D."/>
            <person name="Fabbretti R."/>
            <person name="Stockinger H."/>
            <person name="Long L."/>
            <person name="Farmerie W.G."/>
            <person name="Oakey J."/>
            <person name="Boomsma J.J."/>
            <person name="Pamilo P."/>
            <person name="Yi S.V."/>
            <person name="Heinze J."/>
            <person name="Goodisman M.A."/>
            <person name="Farinelli L."/>
            <person name="Harshman K."/>
            <person name="Hulo N."/>
            <person name="Cerutti L."/>
            <person name="Xenarios I."/>
            <person name="Shoemaker D."/>
            <person name="Keller L."/>
        </authorList>
    </citation>
    <scope>NUCLEOTIDE SEQUENCE [LARGE SCALE GENOMIC DNA]</scope>
</reference>
<dbReference type="EMBL" id="GL761828">
    <property type="protein sequence ID" value="EFZ22753.1"/>
    <property type="molecule type" value="Genomic_DNA"/>
</dbReference>
<sequence>KDDTELTIPEGSYEILAINKYLKRAILQKRPQRDAPNADSAIADATAGGNKDDDDEEAEFPRVIRSNHNTMRIYGSKMSDILSIGDEPIFDNQIVKIETHAPYANTTFGHSDKIRILIQQ</sequence>
<feature type="region of interest" description="Disordered" evidence="1">
    <location>
        <begin position="30"/>
        <end position="61"/>
    </location>
</feature>
<dbReference type="HOGENOM" id="CLU_2055627_0_0_1"/>
<organism>
    <name type="scientific">Solenopsis invicta</name>
    <name type="common">Red imported fire ant</name>
    <name type="synonym">Solenopsis wagneri</name>
    <dbReference type="NCBI Taxonomy" id="13686"/>
    <lineage>
        <taxon>Eukaryota</taxon>
        <taxon>Metazoa</taxon>
        <taxon>Ecdysozoa</taxon>
        <taxon>Arthropoda</taxon>
        <taxon>Hexapoda</taxon>
        <taxon>Insecta</taxon>
        <taxon>Pterygota</taxon>
        <taxon>Neoptera</taxon>
        <taxon>Endopterygota</taxon>
        <taxon>Hymenoptera</taxon>
        <taxon>Apocrita</taxon>
        <taxon>Aculeata</taxon>
        <taxon>Formicoidea</taxon>
        <taxon>Formicidae</taxon>
        <taxon>Myrmicinae</taxon>
        <taxon>Solenopsis</taxon>
    </lineage>
</organism>
<evidence type="ECO:0000256" key="1">
    <source>
        <dbReference type="SAM" id="MobiDB-lite"/>
    </source>
</evidence>